<feature type="transmembrane region" description="Helical" evidence="7">
    <location>
        <begin position="1379"/>
        <end position="1402"/>
    </location>
</feature>
<dbReference type="InterPro" id="IPR026960">
    <property type="entry name" value="RVT-Znf"/>
</dbReference>
<evidence type="ECO:0000256" key="1">
    <source>
        <dbReference type="ARBA" id="ARBA00004141"/>
    </source>
</evidence>
<evidence type="ECO:0000313" key="10">
    <source>
        <dbReference type="Proteomes" id="UP000594261"/>
    </source>
</evidence>
<comment type="similarity">
    <text evidence="2">Belongs to the TMEM120 family.</text>
</comment>
<protein>
    <recommendedName>
        <fullName evidence="8">Reverse transcriptase zinc-binding domain-containing protein</fullName>
    </recommendedName>
</protein>
<dbReference type="Proteomes" id="UP000594261">
    <property type="component" value="Chromosome 2"/>
</dbReference>
<feature type="domain" description="Reverse transcriptase zinc-binding" evidence="8">
    <location>
        <begin position="1302"/>
        <end position="1381"/>
    </location>
</feature>
<feature type="region of interest" description="Disordered" evidence="6">
    <location>
        <begin position="319"/>
        <end position="342"/>
    </location>
</feature>
<keyword evidence="10" id="KW-1185">Reference proteome</keyword>
<keyword evidence="5 7" id="KW-0472">Membrane</keyword>
<feature type="transmembrane region" description="Helical" evidence="7">
    <location>
        <begin position="1496"/>
        <end position="1515"/>
    </location>
</feature>
<dbReference type="Pfam" id="PF07851">
    <property type="entry name" value="TMEM120A-B"/>
    <property type="match status" value="2"/>
</dbReference>
<evidence type="ECO:0000256" key="3">
    <source>
        <dbReference type="ARBA" id="ARBA00022692"/>
    </source>
</evidence>
<dbReference type="Gramene" id="QL02p026579:mrna">
    <property type="protein sequence ID" value="QL02p026579:mrna"/>
    <property type="gene ID" value="QL02p026579"/>
</dbReference>
<name>A0A7N2KUJ5_QUELO</name>
<evidence type="ECO:0000256" key="4">
    <source>
        <dbReference type="ARBA" id="ARBA00022989"/>
    </source>
</evidence>
<dbReference type="InParanoid" id="A0A7N2KUJ5"/>
<organism evidence="9 10">
    <name type="scientific">Quercus lobata</name>
    <name type="common">Valley oak</name>
    <dbReference type="NCBI Taxonomy" id="97700"/>
    <lineage>
        <taxon>Eukaryota</taxon>
        <taxon>Viridiplantae</taxon>
        <taxon>Streptophyta</taxon>
        <taxon>Embryophyta</taxon>
        <taxon>Tracheophyta</taxon>
        <taxon>Spermatophyta</taxon>
        <taxon>Magnoliopsida</taxon>
        <taxon>eudicotyledons</taxon>
        <taxon>Gunneridae</taxon>
        <taxon>Pentapetalae</taxon>
        <taxon>rosids</taxon>
        <taxon>fabids</taxon>
        <taxon>Fagales</taxon>
        <taxon>Fagaceae</taxon>
        <taxon>Quercus</taxon>
    </lineage>
</organism>
<dbReference type="PANTHER" id="PTHR21433:SF0">
    <property type="entry name" value="TRANSMEMBRANE PROTEIN 120 HOMOLOG"/>
    <property type="match status" value="1"/>
</dbReference>
<dbReference type="EnsemblPlants" id="QL02p026579:mrna">
    <property type="protein sequence ID" value="QL02p026579:mrna"/>
    <property type="gene ID" value="QL02p026579"/>
</dbReference>
<accession>A0A7N2KUJ5</accession>
<feature type="transmembrane region" description="Helical" evidence="7">
    <location>
        <begin position="1579"/>
        <end position="1600"/>
    </location>
</feature>
<dbReference type="Pfam" id="PF13966">
    <property type="entry name" value="zf-RVT"/>
    <property type="match status" value="1"/>
</dbReference>
<evidence type="ECO:0000259" key="8">
    <source>
        <dbReference type="Pfam" id="PF13966"/>
    </source>
</evidence>
<keyword evidence="3 7" id="KW-0812">Transmembrane</keyword>
<evidence type="ECO:0000256" key="6">
    <source>
        <dbReference type="SAM" id="MobiDB-lite"/>
    </source>
</evidence>
<proteinExistence type="inferred from homology"/>
<keyword evidence="4 7" id="KW-1133">Transmembrane helix</keyword>
<comment type="subcellular location">
    <subcellularLocation>
        <location evidence="1">Membrane</location>
        <topology evidence="1">Multi-pass membrane protein</topology>
    </subcellularLocation>
</comment>
<dbReference type="PANTHER" id="PTHR21433">
    <property type="entry name" value="TRANSMEMBRANE PROTEIN INDUCED BY TUMOR NECROSIS FACTOR ALPHA"/>
    <property type="match status" value="1"/>
</dbReference>
<reference evidence="9" key="2">
    <citation type="submission" date="2021-01" db="UniProtKB">
        <authorList>
            <consortium name="EnsemblPlants"/>
        </authorList>
    </citation>
    <scope>IDENTIFICATION</scope>
</reference>
<evidence type="ECO:0000313" key="9">
    <source>
        <dbReference type="EnsemblPlants" id="QL02p026579:mrna"/>
    </source>
</evidence>
<feature type="transmembrane region" description="Helical" evidence="7">
    <location>
        <begin position="1612"/>
        <end position="1630"/>
    </location>
</feature>
<sequence>MGESESAKKLEEEVGRVVEQAKELQDSASSFISKASSDDQSLRNRVVSLDSSIRRLRSLLSHNHHLLDPKLVDKAIIIILSLSLSLHLEEDLQRARCIMVDGDAASFLPPKTQGRFLKMFLGPINVRASQKDVQLKVKEEYNSYRDRTALLFLLFPSVLLILRSWIWDGCLPAFPVQLYQAWLLFLYTGLALRENILRVNGSDIRPCYRGIEQNVKIRLKEVGGYLSGFTISNLENNLLMIPCILFAKDTLIFCEANSNKVLHLRSNKAGIFVEIVVYYGGACRGWVMVPASSNRSGWCLFTKELDRFLSGSNTVWEKRRTSDEADGGGPTDGGGQNGKKSINIGNQRKLRNFEISRAFSGHNVLKIDTSIIVSSKNGRPMREFKFELTSASLALRVSKSVGGKRVVTWMNQNNPHKSNYSGLVMLKIAPRHEKANLANLRVVGKSSKPPMESTVISVMPEVSTAGISPTSSSDQASKLLAPNPMRVVGDPEARKAVASRSSFAAVVLDSVKAGSSMGSVPDVEVSLGLGIRDSGSTGDTVVGSAMAAIEASILKVVLSILGRFPWVVQNRFSRLSELGYGVDDEFGEGEDHEEEQRRYHYEDTMLQRSVDSIGECQSDSGLISFRGRLVKCLTIAVDSTEGTQVTESVPPSNWVSLLMKNFCNMVGFPIVKHEAQCLALFCLLEQECLKVIVDGVPKRLTNSGSRGLRELKGLISNVNYDDVSSRSRSRVSSTAVGVVGKSNSLVDLPLERASFTWFRDSGLPSMSRIDRALVSLDWEEHFENVSQRVLSRVISYQCPLLLEARPVRYGRSAFKFENMWLKVEGFVDRVQQWWNSYSFVGLSGLYEEIELGRSTMDGLDFACIEEEERLFLEEFTKEEVIQVLREMEGDKAPGPDGFTMAFFLKCWNVVEKDVMDFFDYFHWHSVFERSMNASFLTLIPKKCNAANIKDFCPISLVGSVYKLLSKVLANRMRAVLDNFISETQNSFVGGRQILDSVLIAYECLDSRLKSRLPGVAFTGLKVNVGKSEIVPVGEVNNLVALASILQCKVGSLPMKYLGMPLESSFRTVSIWNPILEKMEKKLSGWKRLYLSKGGRLTLLRSTLSSLPMHFLSLFTIPKAMAARMESIQRNFLWGSSEGSFKYSLVAWENVCVLVKLGGLEIRSVASFNQALLGKWLWRYGHEATHLWRRVISTKDGEGQGGWCTKVCRRTHGCGLWRSIHEGWESFSKNMSFVVGEGTRIRFWHDRWIGDNTLKDLYLELYVCSAVKDACISEVLWIQEGGDRRDTLCWWLKGDAKFDTCSYNQTIQGTLNFLFPWKGVWKAKIPKRVAFFLWTAAHDRILTLDNLMLRGRPLVNRYCMCCCDRESIDHLLLHCPITHILWTFMLQAFGIHWVMPGSVAGLLSCWHQWLGKRNSNIWNLILGCLMWIVWLEQNRRSFENMEKTLDEFKVGGEDKLCWKPYAQKEFEVKSYYRALTPMEMWIFLGKAFGSLQVQQEWIYHHYCAMLMALVSLTWEIKGQPNCARKQRGVQLFLQWAMMQGVAMLLQNRYQRQRLYTRIALGKAKRMDVVWGETAGVDGQLWLLCPILFILQGFEAYVGLLLLKTAFIGVVSEWQVFFCGILLVLMAVGNFTNTVQTLMAKSRFKAKMKRSKSKQEL</sequence>
<dbReference type="InterPro" id="IPR012926">
    <property type="entry name" value="TMEM120A/B"/>
</dbReference>
<dbReference type="GO" id="GO:0016020">
    <property type="term" value="C:membrane"/>
    <property type="evidence" value="ECO:0007669"/>
    <property type="project" value="UniProtKB-SubCell"/>
</dbReference>
<evidence type="ECO:0000256" key="2">
    <source>
        <dbReference type="ARBA" id="ARBA00009700"/>
    </source>
</evidence>
<reference evidence="10" key="1">
    <citation type="journal article" date="2016" name="G3 (Bethesda)">
        <title>First Draft Assembly and Annotation of the Genome of a California Endemic Oak Quercus lobata Nee (Fagaceae).</title>
        <authorList>
            <person name="Sork V.L."/>
            <person name="Fitz-Gibbon S.T."/>
            <person name="Puiu D."/>
            <person name="Crepeau M."/>
            <person name="Gugger P.F."/>
            <person name="Sherman R."/>
            <person name="Stevens K."/>
            <person name="Langley C.H."/>
            <person name="Pellegrini M."/>
            <person name="Salzberg S.L."/>
        </authorList>
    </citation>
    <scope>NUCLEOTIDE SEQUENCE [LARGE SCALE GENOMIC DNA]</scope>
    <source>
        <strain evidence="10">cv. SW786</strain>
    </source>
</reference>
<evidence type="ECO:0000256" key="5">
    <source>
        <dbReference type="ARBA" id="ARBA00023136"/>
    </source>
</evidence>
<feature type="compositionally biased region" description="Gly residues" evidence="6">
    <location>
        <begin position="327"/>
        <end position="337"/>
    </location>
</feature>
<evidence type="ECO:0000256" key="7">
    <source>
        <dbReference type="SAM" id="Phobius"/>
    </source>
</evidence>
<feature type="transmembrane region" description="Helical" evidence="7">
    <location>
        <begin position="1414"/>
        <end position="1430"/>
    </location>
</feature>